<name>A0A8C8REY0_9SAUR</name>
<evidence type="ECO:0000313" key="1">
    <source>
        <dbReference type="Ensembl" id="ENSPCEP00000004469.1"/>
    </source>
</evidence>
<proteinExistence type="predicted"/>
<evidence type="ECO:0008006" key="3">
    <source>
        <dbReference type="Google" id="ProtNLM"/>
    </source>
</evidence>
<protein>
    <recommendedName>
        <fullName evidence="3">RBR-type E3 ubiquitin transferase</fullName>
    </recommendedName>
</protein>
<dbReference type="Ensembl" id="ENSPCET00000004621.1">
    <property type="protein sequence ID" value="ENSPCEP00000004469.1"/>
    <property type="gene ID" value="ENSPCEG00000003610.1"/>
</dbReference>
<reference evidence="1" key="1">
    <citation type="submission" date="2025-08" db="UniProtKB">
        <authorList>
            <consortium name="Ensembl"/>
        </authorList>
    </citation>
    <scope>IDENTIFICATION</scope>
</reference>
<dbReference type="SUPFAM" id="SSF57850">
    <property type="entry name" value="RING/U-box"/>
    <property type="match status" value="2"/>
</dbReference>
<dbReference type="AlphaFoldDB" id="A0A8C8REY0"/>
<dbReference type="Proteomes" id="UP000694393">
    <property type="component" value="Unplaced"/>
</dbReference>
<keyword evidence="2" id="KW-1185">Reference proteome</keyword>
<evidence type="ECO:0000313" key="2">
    <source>
        <dbReference type="Proteomes" id="UP000694393"/>
    </source>
</evidence>
<reference evidence="1" key="2">
    <citation type="submission" date="2025-09" db="UniProtKB">
        <authorList>
            <consortium name="Ensembl"/>
        </authorList>
    </citation>
    <scope>IDENTIFICATION</scope>
</reference>
<accession>A0A8C8REY0</accession>
<organism evidence="1 2">
    <name type="scientific">Pelusios castaneus</name>
    <name type="common">West African mud turtle</name>
    <dbReference type="NCBI Taxonomy" id="367368"/>
    <lineage>
        <taxon>Eukaryota</taxon>
        <taxon>Metazoa</taxon>
        <taxon>Chordata</taxon>
        <taxon>Craniata</taxon>
        <taxon>Vertebrata</taxon>
        <taxon>Euteleostomi</taxon>
        <taxon>Archelosauria</taxon>
        <taxon>Testudinata</taxon>
        <taxon>Testudines</taxon>
        <taxon>Pleurodira</taxon>
        <taxon>Pelomedusidae</taxon>
        <taxon>Pelusios</taxon>
    </lineage>
</organism>
<sequence>VIQVPPLLFQGVTSFYCPSCPDTPWLWQELCKLKLFSDEDQATLEAQILAQEGARGSYRQCPRCQHLIQRLDPGALRTPCLPCSQQAGVLYCFCWGCQTEWKGPSPHTDPRCPLQAALQDAPKIQAPRSSVHGCPLLRACPKCRALLSHTGQGWPQVRCPECRSSFCYRCLGTCMGYQCAYPIADRQLVCSGDMETLSSCTHFSLIA</sequence>